<dbReference type="PANTHER" id="PTHR46126:SF1">
    <property type="entry name" value="DYNACTIN SUBUNIT 5"/>
    <property type="match status" value="1"/>
</dbReference>
<dbReference type="AlphaFoldDB" id="A0AAN6QP13"/>
<evidence type="ECO:0000313" key="6">
    <source>
        <dbReference type="Proteomes" id="UP001175353"/>
    </source>
</evidence>
<evidence type="ECO:0000313" key="5">
    <source>
        <dbReference type="EMBL" id="KAK0975914.1"/>
    </source>
</evidence>
<evidence type="ECO:0000256" key="3">
    <source>
        <dbReference type="ARBA" id="ARBA00023212"/>
    </source>
</evidence>
<dbReference type="EMBL" id="JAUJLE010000143">
    <property type="protein sequence ID" value="KAK0975914.1"/>
    <property type="molecule type" value="Genomic_DNA"/>
</dbReference>
<dbReference type="Gene3D" id="2.160.10.10">
    <property type="entry name" value="Hexapeptide repeat proteins"/>
    <property type="match status" value="1"/>
</dbReference>
<keyword evidence="3" id="KW-0206">Cytoskeleton</keyword>
<proteinExistence type="predicted"/>
<comment type="caution">
    <text evidence="5">The sequence shown here is derived from an EMBL/GenBank/DDBJ whole genome shotgun (WGS) entry which is preliminary data.</text>
</comment>
<evidence type="ECO:0000256" key="4">
    <source>
        <dbReference type="SAM" id="MobiDB-lite"/>
    </source>
</evidence>
<keyword evidence="6" id="KW-1185">Reference proteome</keyword>
<evidence type="ECO:0000256" key="1">
    <source>
        <dbReference type="ARBA" id="ARBA00004245"/>
    </source>
</evidence>
<accession>A0AAN6QP13</accession>
<dbReference type="InterPro" id="IPR047125">
    <property type="entry name" value="DCTN5"/>
</dbReference>
<dbReference type="GO" id="GO:0005869">
    <property type="term" value="C:dynactin complex"/>
    <property type="evidence" value="ECO:0007669"/>
    <property type="project" value="TreeGrafter"/>
</dbReference>
<sequence length="97" mass="10531">MSRPQAVTRRSAKSEYIETDTGNKISRRARIEGKQNIMLAGKSVVMAGAILRGDLHRKIDRPAEGEKGGPITAINIGRYAQPSPVDVVGNLRTECSL</sequence>
<organism evidence="5 6">
    <name type="scientific">Friedmanniomyces endolithicus</name>
    <dbReference type="NCBI Taxonomy" id="329885"/>
    <lineage>
        <taxon>Eukaryota</taxon>
        <taxon>Fungi</taxon>
        <taxon>Dikarya</taxon>
        <taxon>Ascomycota</taxon>
        <taxon>Pezizomycotina</taxon>
        <taxon>Dothideomycetes</taxon>
        <taxon>Dothideomycetidae</taxon>
        <taxon>Mycosphaerellales</taxon>
        <taxon>Teratosphaeriaceae</taxon>
        <taxon>Friedmanniomyces</taxon>
    </lineage>
</organism>
<dbReference type="Proteomes" id="UP001175353">
    <property type="component" value="Unassembled WGS sequence"/>
</dbReference>
<dbReference type="PANTHER" id="PTHR46126">
    <property type="entry name" value="DYNACTIN SUBUNIT 5"/>
    <property type="match status" value="1"/>
</dbReference>
<keyword evidence="2" id="KW-0963">Cytoplasm</keyword>
<gene>
    <name evidence="5" type="ORF">LTR91_013817</name>
</gene>
<dbReference type="Pfam" id="PF21711">
    <property type="entry name" value="DCTN5"/>
    <property type="match status" value="1"/>
</dbReference>
<comment type="subcellular location">
    <subcellularLocation>
        <location evidence="1">Cytoplasm</location>
        <location evidence="1">Cytoskeleton</location>
    </subcellularLocation>
</comment>
<reference evidence="5" key="1">
    <citation type="submission" date="2023-06" db="EMBL/GenBank/DDBJ databases">
        <title>Black Yeasts Isolated from many extreme environments.</title>
        <authorList>
            <person name="Coleine C."/>
            <person name="Stajich J.E."/>
            <person name="Selbmann L."/>
        </authorList>
    </citation>
    <scope>NUCLEOTIDE SEQUENCE</scope>
    <source>
        <strain evidence="5">CCFEE 5200</strain>
    </source>
</reference>
<protein>
    <submittedName>
        <fullName evidence="5">Uncharacterized protein</fullName>
    </submittedName>
</protein>
<feature type="region of interest" description="Disordered" evidence="4">
    <location>
        <begin position="1"/>
        <end position="21"/>
    </location>
</feature>
<evidence type="ECO:0000256" key="2">
    <source>
        <dbReference type="ARBA" id="ARBA00022490"/>
    </source>
</evidence>
<name>A0AAN6QP13_9PEZI</name>